<accession>D8IQJ4</accession>
<dbReference type="AlphaFoldDB" id="D8IQJ4"/>
<evidence type="ECO:0000256" key="1">
    <source>
        <dbReference type="SAM" id="MobiDB-lite"/>
    </source>
</evidence>
<dbReference type="EMBL" id="CP002039">
    <property type="protein sequence ID" value="ADJ65106.1"/>
    <property type="molecule type" value="Genomic_DNA"/>
</dbReference>
<evidence type="ECO:0000313" key="2">
    <source>
        <dbReference type="EMBL" id="ADJ65106.1"/>
    </source>
</evidence>
<name>D8IQJ4_HERSS</name>
<dbReference type="HOGENOM" id="CLU_1822681_0_0_4"/>
<protein>
    <submittedName>
        <fullName evidence="2">Uncharacterized protein</fullName>
    </submittedName>
</protein>
<gene>
    <name evidence="2" type="ordered locus">Hsero_3628</name>
</gene>
<reference evidence="2 3" key="1">
    <citation type="submission" date="2010-04" db="EMBL/GenBank/DDBJ databases">
        <title>The genome of Herbaspirillum seropedicae SmR1, an endophytic, nitrogen-fixing, plant-growth promoting beta-Proteobacteria.</title>
        <authorList>
            <person name="Pedrosa F.O."/>
            <person name="Monteiro R.A."/>
            <person name="Wassem R."/>
            <person name="Cruz L.M."/>
            <person name="Ayub R.A."/>
            <person name="Colauto N.B."/>
            <person name="Fernandez M.A."/>
            <person name="Fungaro M.H.P."/>
            <person name="Grisard E.C."/>
            <person name="Hungria M."/>
            <person name="Madeira H.M.F."/>
            <person name="Nodari R.O."/>
            <person name="Osaku C.A."/>
            <person name="Petzl-Erler M.L."/>
            <person name="Terenzi H."/>
            <person name="Vieira L.G.E."/>
            <person name="Almeida M.I.M."/>
            <person name="Alves L.R."/>
            <person name="Arantes O.M.N."/>
            <person name="Balsanelli E."/>
            <person name="Barcellos F.G."/>
            <person name="Baura V.A."/>
            <person name="Binde D.R."/>
            <person name="Campo R.J."/>
            <person name="Chubatsu L.S."/>
            <person name="Chueire L.M.O."/>
            <person name="Ciferri R.R."/>
            <person name="Correa L.C."/>
            <person name="da Conceicao Silva J.L."/>
            <person name="Dabul A.N.G."/>
            <person name="Dambros B.P."/>
            <person name="Faoro H."/>
            <person name="Favetti A."/>
            <person name="Friedermann G."/>
            <person name="Furlaneto M.C."/>
            <person name="Gasques L.S."/>
            <person name="Gimenes C.C.T."/>
            <person name="Gioppo N.M.R."/>
            <person name="Glienke-Blanco C."/>
            <person name="Godoy L.P."/>
            <person name="Guerra M.P."/>
            <person name="Karp S."/>
            <person name="Kava-Cordeiro V."/>
            <person name="Margarido V.P."/>
            <person name="Mathioni S.M."/>
            <person name="Menck-Soares M.A."/>
            <person name="Murace N.K."/>
            <person name="Nicolas M.F."/>
            <person name="Oliveira C.E.C."/>
            <person name="Pagnan N.A.B."/>
            <person name="Pamphile J.A."/>
            <person name="Patussi E.V."/>
            <person name="Pereira L.F.P."/>
            <person name="Pereira-Ferrari L."/>
            <person name="Pinto F.G.S."/>
            <person name="Precoma C."/>
            <person name="Prioli A.J."/>
            <person name="Prioli S.M.A.P."/>
            <person name="Raittz R.T."/>
            <person name="Ramos H.J.O."/>
            <person name="Ribeiro E.M.S.F."/>
            <person name="Rigo L.U."/>
            <person name="Rocha C.L.M.S.C."/>
            <person name="Rocha S.N."/>
            <person name="Santos K."/>
            <person name="Satori D."/>
            <person name="Silva A.G."/>
            <person name="Simao R.C.G."/>
            <person name="Soares M.A.M."/>
            <person name="Souza E.M."/>
            <person name="Steffens M.B.R."/>
            <person name="Steindel M."/>
            <person name="Tadra-Sfeir M.Z."/>
            <person name="Takahashi E.K."/>
            <person name="Torres R.A."/>
            <person name="Valle J.S."/>
            <person name="Vernal J.I."/>
            <person name="Vilas-Boas L.A."/>
            <person name="Watanabe M.A.E."/>
            <person name="Weiss V.A."/>
            <person name="Yates M.A."/>
            <person name="Souza E.M."/>
        </authorList>
    </citation>
    <scope>NUCLEOTIDE SEQUENCE [LARGE SCALE GENOMIC DNA]</scope>
    <source>
        <strain evidence="2 3">SmR1</strain>
    </source>
</reference>
<evidence type="ECO:0000313" key="3">
    <source>
        <dbReference type="Proteomes" id="UP000000329"/>
    </source>
</evidence>
<dbReference type="Proteomes" id="UP000000329">
    <property type="component" value="Chromosome"/>
</dbReference>
<feature type="compositionally biased region" description="Polar residues" evidence="1">
    <location>
        <begin position="100"/>
        <end position="115"/>
    </location>
</feature>
<dbReference type="KEGG" id="hse:Hsero_3628"/>
<keyword evidence="3" id="KW-1185">Reference proteome</keyword>
<proteinExistence type="predicted"/>
<feature type="region of interest" description="Disordered" evidence="1">
    <location>
        <begin position="80"/>
        <end position="117"/>
    </location>
</feature>
<sequence>MASCRVPLRIGAGPPANWMLSITQPRASRASTTLSVHLAGDCSLASLKISSTAQLASRSCASHWTMRKVEAPLGLVVKRSPCTSAGSGSSSARDAAWVTRASSATETSLRRSNSGTDRKRRKVISSLSVSAPLGRVEAWVW</sequence>
<organism evidence="2 3">
    <name type="scientific">Herbaspirillum seropedicae (strain SmR1)</name>
    <dbReference type="NCBI Taxonomy" id="757424"/>
    <lineage>
        <taxon>Bacteria</taxon>
        <taxon>Pseudomonadati</taxon>
        <taxon>Pseudomonadota</taxon>
        <taxon>Betaproteobacteria</taxon>
        <taxon>Burkholderiales</taxon>
        <taxon>Oxalobacteraceae</taxon>
        <taxon>Herbaspirillum</taxon>
    </lineage>
</organism>